<dbReference type="EMBL" id="JAFKCV010000008">
    <property type="protein sequence ID" value="MBN7826367.1"/>
    <property type="molecule type" value="Genomic_DNA"/>
</dbReference>
<dbReference type="Pfam" id="PF00460">
    <property type="entry name" value="Flg_bb_rod"/>
    <property type="match status" value="1"/>
</dbReference>
<dbReference type="PRINTS" id="PR01005">
    <property type="entry name" value="FLGHOOKAP1"/>
</dbReference>
<sequence>MAIRTADLFSIATSGINAQNTLLRTTSHNIANVNTEGFVRERTTFVAELTGGVGQGTTERILNVFAQNQLRRDTSKLGEAQAFYERIAQMDNILASEANSISGSLSRFFGSLQTAIDEPDNVSARGLVLGEGKSLMERISSLSEYMNRSEIELNQELDSLTKEANDLIRNISDLNSQIRDVQTGNRFEEAGVLKNERDLAIRNLAELVSIETRVQDDGSTLVNLTTGQSLVMEAGVFNVFQTAGDPDITRRNLQLSSNGKPTVLNVAETDLGGKLGGIFSFRDEVLAPAQRELGQLALAFADAMNEQNNLGMDYDGQLGADIFSLPSAQALNYAGNSAANLVINGRVAAGDAEMLSTSDYKITIDAVNAGPTLDITVELLNPDGSPSLDTSGNPITQTFTGLNAAGGTWEPIMDGLELEFPSGGTYAVGDEFLLQPTRYTSSQITMDIVRGEDLAFASPIKAEGDIGNLGAASVLSTSVTNTTVSGGTDGSAFDGAGGLLGPGAAPGGGVGAPAEILFTGPDSYQVLDSAGTVITVVTGAPDLRNLLAQAETSGAGPAWPAAFAAQDDFPGYDVSLEGVPKAGDRFTLSYNTNGVDDNRNGLELAGLQEANTVRRDVSTPFSNQNGTTFHGAYAQTVSSVGEKAATADIKLKAATAMEQQSSDWYESVSGVSLDEEAANLVRFQQAYAASARILSTAQSLFDTILSSVR</sequence>
<dbReference type="PANTHER" id="PTHR30033">
    <property type="entry name" value="FLAGELLAR HOOK-ASSOCIATED PROTEIN 1"/>
    <property type="match status" value="1"/>
</dbReference>
<feature type="domain" description="Flagellar basal body rod protein N-terminal" evidence="8">
    <location>
        <begin position="11"/>
        <end position="38"/>
    </location>
</feature>
<keyword evidence="7" id="KW-0175">Coiled coil</keyword>
<evidence type="ECO:0000313" key="12">
    <source>
        <dbReference type="Proteomes" id="UP000664654"/>
    </source>
</evidence>
<protein>
    <recommendedName>
        <fullName evidence="4">Flagellar hook-associated protein 1</fullName>
    </recommendedName>
</protein>
<dbReference type="InterPro" id="IPR010930">
    <property type="entry name" value="Flg_bb/hook_C_dom"/>
</dbReference>
<gene>
    <name evidence="11" type="primary">flgK</name>
    <name evidence="11" type="ORF">J0A66_14120</name>
</gene>
<evidence type="ECO:0000313" key="11">
    <source>
        <dbReference type="EMBL" id="MBN7826367.1"/>
    </source>
</evidence>
<dbReference type="Pfam" id="PF06429">
    <property type="entry name" value="Flg_bbr_C"/>
    <property type="match status" value="1"/>
</dbReference>
<keyword evidence="11" id="KW-0966">Cell projection</keyword>
<accession>A0A939IS57</accession>
<dbReference type="GO" id="GO:0005198">
    <property type="term" value="F:structural molecule activity"/>
    <property type="evidence" value="ECO:0007669"/>
    <property type="project" value="InterPro"/>
</dbReference>
<dbReference type="InterPro" id="IPR053927">
    <property type="entry name" value="FlgK_helical"/>
</dbReference>
<dbReference type="SUPFAM" id="SSF64518">
    <property type="entry name" value="Phase 1 flagellin"/>
    <property type="match status" value="2"/>
</dbReference>
<dbReference type="AlphaFoldDB" id="A0A939IS57"/>
<comment type="caution">
    <text evidence="11">The sequence shown here is derived from an EMBL/GenBank/DDBJ whole genome shotgun (WGS) entry which is preliminary data.</text>
</comment>
<dbReference type="GO" id="GO:0044780">
    <property type="term" value="P:bacterial-type flagellum assembly"/>
    <property type="evidence" value="ECO:0007669"/>
    <property type="project" value="InterPro"/>
</dbReference>
<dbReference type="PANTHER" id="PTHR30033:SF1">
    <property type="entry name" value="FLAGELLAR HOOK-ASSOCIATED PROTEIN 1"/>
    <property type="match status" value="1"/>
</dbReference>
<evidence type="ECO:0000256" key="2">
    <source>
        <dbReference type="ARBA" id="ARBA00004613"/>
    </source>
</evidence>
<feature type="domain" description="Flagellar hook-associated protein FlgK helical" evidence="10">
    <location>
        <begin position="88"/>
        <end position="323"/>
    </location>
</feature>
<feature type="coiled-coil region" evidence="7">
    <location>
        <begin position="150"/>
        <end position="177"/>
    </location>
</feature>
<comment type="similarity">
    <text evidence="3">Belongs to the flagella basal body rod proteins family.</text>
</comment>
<name>A0A939IS57_9ALTE</name>
<keyword evidence="12" id="KW-1185">Reference proteome</keyword>
<dbReference type="GO" id="GO:0005576">
    <property type="term" value="C:extracellular region"/>
    <property type="evidence" value="ECO:0007669"/>
    <property type="project" value="UniProtKB-SubCell"/>
</dbReference>
<dbReference type="GO" id="GO:0009424">
    <property type="term" value="C:bacterial-type flagellum hook"/>
    <property type="evidence" value="ECO:0007669"/>
    <property type="project" value="InterPro"/>
</dbReference>
<evidence type="ECO:0000259" key="9">
    <source>
        <dbReference type="Pfam" id="PF06429"/>
    </source>
</evidence>
<keyword evidence="6" id="KW-0975">Bacterial flagellum</keyword>
<evidence type="ECO:0000259" key="10">
    <source>
        <dbReference type="Pfam" id="PF22638"/>
    </source>
</evidence>
<proteinExistence type="inferred from homology"/>
<evidence type="ECO:0000256" key="5">
    <source>
        <dbReference type="ARBA" id="ARBA00022525"/>
    </source>
</evidence>
<evidence type="ECO:0000256" key="1">
    <source>
        <dbReference type="ARBA" id="ARBA00004365"/>
    </source>
</evidence>
<evidence type="ECO:0000256" key="4">
    <source>
        <dbReference type="ARBA" id="ARBA00016244"/>
    </source>
</evidence>
<dbReference type="InterPro" id="IPR001444">
    <property type="entry name" value="Flag_bb_rod_N"/>
</dbReference>
<dbReference type="RefSeq" id="WP_206574482.1">
    <property type="nucleotide sequence ID" value="NZ_JAFKCV010000008.1"/>
</dbReference>
<evidence type="ECO:0000256" key="7">
    <source>
        <dbReference type="SAM" id="Coils"/>
    </source>
</evidence>
<evidence type="ECO:0000259" key="8">
    <source>
        <dbReference type="Pfam" id="PF00460"/>
    </source>
</evidence>
<keyword evidence="11" id="KW-0969">Cilium</keyword>
<dbReference type="NCBIfam" id="TIGR02492">
    <property type="entry name" value="flgK_ends"/>
    <property type="match status" value="1"/>
</dbReference>
<keyword evidence="11" id="KW-0282">Flagellum</keyword>
<dbReference type="Proteomes" id="UP000664654">
    <property type="component" value="Unassembled WGS sequence"/>
</dbReference>
<evidence type="ECO:0000256" key="6">
    <source>
        <dbReference type="ARBA" id="ARBA00023143"/>
    </source>
</evidence>
<organism evidence="11 12">
    <name type="scientific">Bowmanella dokdonensis</name>
    <dbReference type="NCBI Taxonomy" id="751969"/>
    <lineage>
        <taxon>Bacteria</taxon>
        <taxon>Pseudomonadati</taxon>
        <taxon>Pseudomonadota</taxon>
        <taxon>Gammaproteobacteria</taxon>
        <taxon>Alteromonadales</taxon>
        <taxon>Alteromonadaceae</taxon>
        <taxon>Bowmanella</taxon>
    </lineage>
</organism>
<dbReference type="Pfam" id="PF22638">
    <property type="entry name" value="FlgK_D1"/>
    <property type="match status" value="1"/>
</dbReference>
<comment type="subcellular location">
    <subcellularLocation>
        <location evidence="1">Bacterial flagellum</location>
    </subcellularLocation>
    <subcellularLocation>
        <location evidence="2">Secreted</location>
    </subcellularLocation>
</comment>
<feature type="domain" description="Flagellar basal-body/hook protein C-terminal" evidence="9">
    <location>
        <begin position="667"/>
        <end position="706"/>
    </location>
</feature>
<keyword evidence="5" id="KW-0964">Secreted</keyword>
<evidence type="ECO:0000256" key="3">
    <source>
        <dbReference type="ARBA" id="ARBA00009677"/>
    </source>
</evidence>
<reference evidence="11" key="1">
    <citation type="submission" date="2021-03" db="EMBL/GenBank/DDBJ databases">
        <title>novel species isolated from a fishpond in China.</title>
        <authorList>
            <person name="Lu H."/>
            <person name="Cai Z."/>
        </authorList>
    </citation>
    <scope>NUCLEOTIDE SEQUENCE</scope>
    <source>
        <strain evidence="11">JCM 30855</strain>
    </source>
</reference>
<dbReference type="InterPro" id="IPR002371">
    <property type="entry name" value="FlgK"/>
</dbReference>